<dbReference type="SUPFAM" id="SSF48371">
    <property type="entry name" value="ARM repeat"/>
    <property type="match status" value="1"/>
</dbReference>
<evidence type="ECO:0000313" key="4">
    <source>
        <dbReference type="Proteomes" id="UP000278907"/>
    </source>
</evidence>
<dbReference type="Gene3D" id="1.25.10.10">
    <property type="entry name" value="Leucine-rich Repeat Variant"/>
    <property type="match status" value="1"/>
</dbReference>
<dbReference type="Pfam" id="PF00109">
    <property type="entry name" value="ketoacyl-synt"/>
    <property type="match status" value="1"/>
</dbReference>
<dbReference type="InterPro" id="IPR011989">
    <property type="entry name" value="ARM-like"/>
</dbReference>
<protein>
    <submittedName>
        <fullName evidence="3">TIGR02270 family protein</fullName>
    </submittedName>
</protein>
<feature type="domain" description="Beta-ketoacyl synthase-like N-terminal" evidence="2">
    <location>
        <begin position="619"/>
        <end position="681"/>
    </location>
</feature>
<dbReference type="InterPro" id="IPR016039">
    <property type="entry name" value="Thiolase-like"/>
</dbReference>
<proteinExistence type="predicted"/>
<dbReference type="InterPro" id="IPR016024">
    <property type="entry name" value="ARM-type_fold"/>
</dbReference>
<evidence type="ECO:0000313" key="3">
    <source>
        <dbReference type="EMBL" id="RKI10992.1"/>
    </source>
</evidence>
<organism evidence="3 4">
    <name type="scientific">Corallococcus praedator</name>
    <dbReference type="NCBI Taxonomy" id="2316724"/>
    <lineage>
        <taxon>Bacteria</taxon>
        <taxon>Pseudomonadati</taxon>
        <taxon>Myxococcota</taxon>
        <taxon>Myxococcia</taxon>
        <taxon>Myxococcales</taxon>
        <taxon>Cystobacterineae</taxon>
        <taxon>Myxococcaceae</taxon>
        <taxon>Corallococcus</taxon>
    </lineage>
</organism>
<dbReference type="Gene3D" id="3.40.47.10">
    <property type="match status" value="1"/>
</dbReference>
<dbReference type="SUPFAM" id="SSF53901">
    <property type="entry name" value="Thiolase-like"/>
    <property type="match status" value="2"/>
</dbReference>
<evidence type="ECO:0000259" key="2">
    <source>
        <dbReference type="Pfam" id="PF00109"/>
    </source>
</evidence>
<evidence type="ECO:0000256" key="1">
    <source>
        <dbReference type="SAM" id="MobiDB-lite"/>
    </source>
</evidence>
<dbReference type="Proteomes" id="UP000278907">
    <property type="component" value="Unassembled WGS sequence"/>
</dbReference>
<dbReference type="RefSeq" id="WP_120582724.1">
    <property type="nucleotide sequence ID" value="NZ_RAWI01000067.1"/>
</dbReference>
<name>A0ABX9QMB5_9BACT</name>
<sequence length="834" mass="89094">MSRSTESTKTALTDIQRNVCARHLDEAAFLWTQWESSLDSPVLTLGELHDVDERRLLAHLDALVLGGDGVRKELITPALASGDPELVTVAALVLLAMPPEDASALREVMDALVEGGPDLRPCLQRALQLRAEPAWVPAVQTLLQQDDPALVATALEVLAFWDADAGPALPSLLAHPAPEVTAAALRAARVAPGRVMSAPVIRALDSSHPEVRDEALITGSALGLEPAFTECRQLASHSNAHSRTAMLLLAMSGEAVNVRLLLEQLGRPGAKADALWALGFSGRREAAEACLELLDTAELDGLAAEAFRAITGLPLEGVFLRPEPEDDEDAPRPHAPALPRADSDRVRRWWQEAEHRLKPQGRYLLGQPLGGAWLLESFELVPLRRRHAMALEVALRGRGAFPIQTRASTHLQRAQLRAAVASARQWNLESPFRTLSTPWRASGARPASTPRLPVRRQEPLLSAEGLAVTSMGLVSALGEDAAGSCAAGRAALLRIQELEEAYVFDPASREETPAYGHSVPWVTRGFTGLGRLVALGASGLRSLQRASGQDDWEKVALLVTTHGGVHARLHAEQEGATPAEAVSLQTQLQQSLIPRMLKTLGVRQAPRVQKVFLGEAGFFQALHEAAELLRQGRVEQCIVGGMDSLVEPEMVRRLDALRLLKSPSNPVGFVPGEAAAFLRVEAPGAALQRKAPIEALLASPRRQVEPFHRKSGQPALGVALASCIGATLGSARGNDSQVGLVIAGLNGDAYRAQDWGHALIRLRGEGLLEAGVPEWYPAFPFGEAGAAMGPLGVAMAARGFARAYAPPGTTLLWVSSDTGERGALCIHAPSVLHS</sequence>
<comment type="caution">
    <text evidence="3">The sequence shown here is derived from an EMBL/GenBank/DDBJ whole genome shotgun (WGS) entry which is preliminary data.</text>
</comment>
<gene>
    <name evidence="3" type="ORF">D7Y13_11730</name>
</gene>
<feature type="region of interest" description="Disordered" evidence="1">
    <location>
        <begin position="321"/>
        <end position="341"/>
    </location>
</feature>
<dbReference type="NCBIfam" id="TIGR02270">
    <property type="entry name" value="TIGR02270 family protein"/>
    <property type="match status" value="1"/>
</dbReference>
<dbReference type="InterPro" id="IPR011959">
    <property type="entry name" value="CHP02270"/>
</dbReference>
<keyword evidence="4" id="KW-1185">Reference proteome</keyword>
<dbReference type="EMBL" id="RAWI01000067">
    <property type="protein sequence ID" value="RKI10992.1"/>
    <property type="molecule type" value="Genomic_DNA"/>
</dbReference>
<accession>A0ABX9QMB5</accession>
<dbReference type="InterPro" id="IPR014030">
    <property type="entry name" value="Ketoacyl_synth_N"/>
</dbReference>
<reference evidence="3 4" key="1">
    <citation type="submission" date="2018-09" db="EMBL/GenBank/DDBJ databases">
        <authorList>
            <person name="Livingstone P.G."/>
            <person name="Whitworth D.E."/>
        </authorList>
    </citation>
    <scope>NUCLEOTIDE SEQUENCE [LARGE SCALE GENOMIC DNA]</scope>
    <source>
        <strain evidence="3 4">CA031B</strain>
    </source>
</reference>